<keyword evidence="1 6" id="KW-0963">Cytoplasm</keyword>
<keyword evidence="10" id="KW-1185">Reference proteome</keyword>
<keyword evidence="4 6" id="KW-0233">DNA recombination</keyword>
<dbReference type="GO" id="GO:0048476">
    <property type="term" value="C:Holliday junction resolvase complex"/>
    <property type="evidence" value="ECO:0007669"/>
    <property type="project" value="UniProtKB-UniRule"/>
</dbReference>
<evidence type="ECO:0000313" key="10">
    <source>
        <dbReference type="Proteomes" id="UP001146505"/>
    </source>
</evidence>
<comment type="caution">
    <text evidence="9">The sequence shown here is derived from an EMBL/GenBank/DDBJ whole genome shotgun (WGS) entry which is preliminary data.</text>
</comment>
<keyword evidence="3 6" id="KW-0238">DNA-binding</keyword>
<evidence type="ECO:0000256" key="4">
    <source>
        <dbReference type="ARBA" id="ARBA00023172"/>
    </source>
</evidence>
<dbReference type="InterPro" id="IPR011114">
    <property type="entry name" value="RuvA_C"/>
</dbReference>
<evidence type="ECO:0000259" key="8">
    <source>
        <dbReference type="Pfam" id="PF07499"/>
    </source>
</evidence>
<dbReference type="SUPFAM" id="SSF46929">
    <property type="entry name" value="DNA helicase RuvA subunit, C-terminal domain"/>
    <property type="match status" value="1"/>
</dbReference>
<proteinExistence type="inferred from homology"/>
<evidence type="ECO:0000256" key="5">
    <source>
        <dbReference type="ARBA" id="ARBA00023204"/>
    </source>
</evidence>
<dbReference type="GO" id="GO:0009379">
    <property type="term" value="C:Holliday junction helicase complex"/>
    <property type="evidence" value="ECO:0007669"/>
    <property type="project" value="InterPro"/>
</dbReference>
<dbReference type="SUPFAM" id="SSF50249">
    <property type="entry name" value="Nucleic acid-binding proteins"/>
    <property type="match status" value="1"/>
</dbReference>
<dbReference type="GO" id="GO:0005524">
    <property type="term" value="F:ATP binding"/>
    <property type="evidence" value="ECO:0007669"/>
    <property type="project" value="InterPro"/>
</dbReference>
<dbReference type="SUPFAM" id="SSF47781">
    <property type="entry name" value="RuvA domain 2-like"/>
    <property type="match status" value="1"/>
</dbReference>
<comment type="function">
    <text evidence="6">The RuvA-RuvB-RuvC complex processes Holliday junction (HJ) DNA during genetic recombination and DNA repair, while the RuvA-RuvB complex plays an important role in the rescue of blocked DNA replication forks via replication fork reversal (RFR). RuvA specifically binds to HJ cruciform DNA, conferring on it an open structure. The RuvB hexamer acts as an ATP-dependent pump, pulling dsDNA into and through the RuvAB complex. HJ branch migration allows RuvC to scan DNA until it finds its consensus sequence, where it cleaves and resolves the cruciform DNA.</text>
</comment>
<name>A0A9X3M7E2_9CORY</name>
<comment type="domain">
    <text evidence="6">Has three domains with a flexible linker between the domains II and III and assumes an 'L' shape. Domain III is highly mobile and contacts RuvB.</text>
</comment>
<dbReference type="InterPro" id="IPR000085">
    <property type="entry name" value="RuvA"/>
</dbReference>
<dbReference type="Pfam" id="PF07499">
    <property type="entry name" value="RuvA_C"/>
    <property type="match status" value="1"/>
</dbReference>
<dbReference type="HAMAP" id="MF_00031">
    <property type="entry name" value="DNA_HJ_migration_RuvA"/>
    <property type="match status" value="1"/>
</dbReference>
<dbReference type="Gene3D" id="1.10.8.10">
    <property type="entry name" value="DNA helicase RuvA subunit, C-terminal domain"/>
    <property type="match status" value="1"/>
</dbReference>
<accession>A0A9X3M7E2</accession>
<dbReference type="Gene3D" id="2.40.50.140">
    <property type="entry name" value="Nucleic acid-binding proteins"/>
    <property type="match status" value="1"/>
</dbReference>
<dbReference type="GO" id="GO:0005737">
    <property type="term" value="C:cytoplasm"/>
    <property type="evidence" value="ECO:0007669"/>
    <property type="project" value="UniProtKB-SubCell"/>
</dbReference>
<dbReference type="CDD" id="cd14332">
    <property type="entry name" value="UBA_RuvA_C"/>
    <property type="match status" value="1"/>
</dbReference>
<evidence type="ECO:0000256" key="1">
    <source>
        <dbReference type="ARBA" id="ARBA00022490"/>
    </source>
</evidence>
<keyword evidence="5 6" id="KW-0234">DNA repair</keyword>
<evidence type="ECO:0000256" key="2">
    <source>
        <dbReference type="ARBA" id="ARBA00022763"/>
    </source>
</evidence>
<dbReference type="NCBIfam" id="TIGR00084">
    <property type="entry name" value="ruvA"/>
    <property type="match status" value="1"/>
</dbReference>
<gene>
    <name evidence="6 9" type="primary">ruvA</name>
    <name evidence="9" type="ORF">L8U58_02560</name>
</gene>
<dbReference type="GO" id="GO:0000400">
    <property type="term" value="F:four-way junction DNA binding"/>
    <property type="evidence" value="ECO:0007669"/>
    <property type="project" value="UniProtKB-UniRule"/>
</dbReference>
<dbReference type="Pfam" id="PF01330">
    <property type="entry name" value="RuvA_N"/>
    <property type="match status" value="1"/>
</dbReference>
<evidence type="ECO:0000256" key="3">
    <source>
        <dbReference type="ARBA" id="ARBA00023125"/>
    </source>
</evidence>
<dbReference type="Proteomes" id="UP001146505">
    <property type="component" value="Unassembled WGS sequence"/>
</dbReference>
<feature type="domain" description="Holliday junction DNA helicase RuvA C-terminal" evidence="8">
    <location>
        <begin position="162"/>
        <end position="210"/>
    </location>
</feature>
<dbReference type="InterPro" id="IPR013849">
    <property type="entry name" value="DNA_helicase_Holl-junc_RuvA_I"/>
</dbReference>
<dbReference type="InterPro" id="IPR012340">
    <property type="entry name" value="NA-bd_OB-fold"/>
</dbReference>
<dbReference type="AlphaFoldDB" id="A0A9X3M7E2"/>
<feature type="region of interest" description="Domain III" evidence="6">
    <location>
        <begin position="159"/>
        <end position="212"/>
    </location>
</feature>
<organism evidence="9 10">
    <name type="scientific">Corynebacterium macclintockiae</name>
    <dbReference type="NCBI Taxonomy" id="2913501"/>
    <lineage>
        <taxon>Bacteria</taxon>
        <taxon>Bacillati</taxon>
        <taxon>Actinomycetota</taxon>
        <taxon>Actinomycetes</taxon>
        <taxon>Mycobacteriales</taxon>
        <taxon>Corynebacteriaceae</taxon>
        <taxon>Corynebacterium</taxon>
    </lineage>
</organism>
<comment type="subunit">
    <text evidence="6">Homotetramer. Forms an RuvA(8)-RuvB(12)-Holliday junction (HJ) complex. HJ DNA is sandwiched between 2 RuvA tetramers; dsDNA enters through RuvA and exits via RuvB. An RuvB hexamer assembles on each DNA strand where it exits the tetramer. Each RuvB hexamer is contacted by two RuvA subunits (via domain III) on 2 adjacent RuvB subunits; this complex drives branch migration. In the full resolvosome a probable DNA-RuvA(4)-RuvB(12)-RuvC(2) complex forms which resolves the HJ.</text>
</comment>
<feature type="region of interest" description="Flexible linker" evidence="6">
    <location>
        <begin position="146"/>
        <end position="158"/>
    </location>
</feature>
<dbReference type="GO" id="GO:0006310">
    <property type="term" value="P:DNA recombination"/>
    <property type="evidence" value="ECO:0007669"/>
    <property type="project" value="UniProtKB-UniRule"/>
</dbReference>
<comment type="similarity">
    <text evidence="6">Belongs to the RuvA family.</text>
</comment>
<evidence type="ECO:0000313" key="9">
    <source>
        <dbReference type="EMBL" id="MCZ9304420.1"/>
    </source>
</evidence>
<reference evidence="9" key="1">
    <citation type="submission" date="2022-02" db="EMBL/GenBank/DDBJ databases">
        <title>Corynebacterium sp. from urogenital microbiome.</title>
        <authorList>
            <person name="Cappelli E.A."/>
            <person name="Ribeiro T.G."/>
            <person name="Peixe L."/>
        </authorList>
    </citation>
    <scope>NUCLEOTIDE SEQUENCE</scope>
    <source>
        <strain evidence="9">C9Ua_112</strain>
    </source>
</reference>
<comment type="subcellular location">
    <subcellularLocation>
        <location evidence="6">Cytoplasm</location>
    </subcellularLocation>
</comment>
<dbReference type="GO" id="GO:0009378">
    <property type="term" value="F:four-way junction helicase activity"/>
    <property type="evidence" value="ECO:0007669"/>
    <property type="project" value="InterPro"/>
</dbReference>
<dbReference type="Gene3D" id="1.10.150.20">
    <property type="entry name" value="5' to 3' exonuclease, C-terminal subdomain"/>
    <property type="match status" value="1"/>
</dbReference>
<dbReference type="GO" id="GO:0006281">
    <property type="term" value="P:DNA repair"/>
    <property type="evidence" value="ECO:0007669"/>
    <property type="project" value="UniProtKB-UniRule"/>
</dbReference>
<dbReference type="Pfam" id="PF14520">
    <property type="entry name" value="HHH_5"/>
    <property type="match status" value="1"/>
</dbReference>
<keyword evidence="2 6" id="KW-0227">DNA damage</keyword>
<feature type="domain" description="DNA helicase Holliday junction RuvA type" evidence="7">
    <location>
        <begin position="1"/>
        <end position="60"/>
    </location>
</feature>
<protein>
    <recommendedName>
        <fullName evidence="6">Holliday junction branch migration complex subunit RuvA</fullName>
    </recommendedName>
</protein>
<dbReference type="RefSeq" id="WP_043015195.1">
    <property type="nucleotide sequence ID" value="NZ_JAKMUV010000002.1"/>
</dbReference>
<evidence type="ECO:0000259" key="7">
    <source>
        <dbReference type="Pfam" id="PF01330"/>
    </source>
</evidence>
<sequence length="212" mass="21619">MIASLRGIVIDKGLDYVVIECAGVGYQCAGTATTIAELPRGEEVFVTTAMVVREDSQTLYVFKDADEKRAFNTLQSVSGVGARLALAILSVVSPAELAVAVSNGDHKTLQKAPGVGKRLAERMAVDLKGKVADFGDPAGEGALGTAVGATGTSGTGGAVAPDVREQVIEALVGLGFTEPKANAAVDGVLAQWPEQTPPDASALLRASLAAVK</sequence>
<evidence type="ECO:0000256" key="6">
    <source>
        <dbReference type="HAMAP-Rule" id="MF_00031"/>
    </source>
</evidence>
<dbReference type="InterPro" id="IPR010994">
    <property type="entry name" value="RuvA_2-like"/>
</dbReference>
<dbReference type="EMBL" id="JAKMUV010000002">
    <property type="protein sequence ID" value="MCZ9304420.1"/>
    <property type="molecule type" value="Genomic_DNA"/>
</dbReference>
<comment type="caution">
    <text evidence="6">Lacks conserved residue(s) required for the propagation of feature annotation.</text>
</comment>
<dbReference type="GeneID" id="301812411"/>
<dbReference type="InterPro" id="IPR036267">
    <property type="entry name" value="RuvA_C_sf"/>
</dbReference>